<name>Q5ZB21_ORYSJ</name>
<sequence length="81" mass="8804">MTSPLPHLASPPLHRIHAASRFASSITRCFLSPSRACQTQALRRPRASRGPSIVAASRFPHPWRTLPAPLLLPTHATPPSP</sequence>
<reference evidence="1" key="1">
    <citation type="journal article" date="2002" name="Nature">
        <title>The genome sequence and structure of rice chromosome 1.</title>
        <authorList>
            <person name="Sasaki T."/>
            <person name="Matsumoto T."/>
            <person name="Yamamoto K."/>
            <person name="Sakata K."/>
            <person name="Baba T."/>
            <person name="Katayose Y."/>
            <person name="Wu J."/>
            <person name="Niimura Y."/>
            <person name="Cheng Z."/>
            <person name="Nagamura Y."/>
            <person name="Antonio B.A."/>
            <person name="Kanamori H."/>
            <person name="Hosokawa S."/>
            <person name="Masukawa M."/>
            <person name="Arikawa K."/>
            <person name="Chiden Y."/>
            <person name="Hayashi M."/>
            <person name="Okamoto M."/>
            <person name="Ando T."/>
            <person name="Aoki H."/>
            <person name="Arita K."/>
            <person name="Hamada M."/>
            <person name="Harada C."/>
            <person name="Hijishita S."/>
            <person name="Honda M."/>
            <person name="Ichikawa Y."/>
            <person name="Idonuma A."/>
            <person name="Iijima M."/>
            <person name="Ikeda M."/>
            <person name="Ikeno M."/>
            <person name="Itoh S."/>
            <person name="Itoh T."/>
            <person name="Itoh Y."/>
            <person name="Itoh Y."/>
            <person name="Iwabuchi A."/>
            <person name="Kamiya K."/>
            <person name="Karasawa W."/>
            <person name="Katagiri S."/>
            <person name="Kikuta A."/>
            <person name="Kobayashi N."/>
            <person name="Kono I."/>
            <person name="Machita K."/>
            <person name="Maehara T."/>
            <person name="Mizuno H."/>
            <person name="Mizubayashi T."/>
            <person name="Mukai Y."/>
            <person name="Nagasaki H."/>
            <person name="Nakashima M."/>
            <person name="Nakama Y."/>
            <person name="Nakamichi Y."/>
            <person name="Nakamura M."/>
            <person name="Namiki N."/>
            <person name="Negishi M."/>
            <person name="Ohta I."/>
            <person name="Ono N."/>
            <person name="Saji S."/>
            <person name="Sakai K."/>
            <person name="Shibata M."/>
            <person name="Shimokawa T."/>
            <person name="Shomura A."/>
            <person name="Song J."/>
            <person name="Takazaki Y."/>
            <person name="Terasawa K."/>
            <person name="Tsuji K."/>
            <person name="Waki K."/>
            <person name="Yamagata H."/>
            <person name="Yamane H."/>
            <person name="Yoshiki S."/>
            <person name="Yoshihara R."/>
            <person name="Yukawa K."/>
            <person name="Zhong H."/>
            <person name="Iwama H."/>
            <person name="Endo T."/>
            <person name="Ito H."/>
            <person name="Hahn J.H."/>
            <person name="Kim H.I."/>
            <person name="Eun M.Y."/>
            <person name="Yano M."/>
            <person name="Jiang J."/>
            <person name="Gojobori T."/>
        </authorList>
    </citation>
    <scope>NUCLEOTIDE SEQUENCE</scope>
</reference>
<gene>
    <name evidence="1" type="ORF">B1088D01.33</name>
</gene>
<dbReference type="Proteomes" id="UP000817658">
    <property type="component" value="Chromosome 1"/>
</dbReference>
<dbReference type="EMBL" id="AP003331">
    <property type="protein sequence ID" value="BAD53142.1"/>
    <property type="molecule type" value="Genomic_DNA"/>
</dbReference>
<protein>
    <submittedName>
        <fullName evidence="1">Uncharacterized protein</fullName>
    </submittedName>
</protein>
<dbReference type="AlphaFoldDB" id="Q5ZB21"/>
<organism evidence="1">
    <name type="scientific">Oryza sativa subsp. japonica</name>
    <name type="common">Rice</name>
    <dbReference type="NCBI Taxonomy" id="39947"/>
    <lineage>
        <taxon>Eukaryota</taxon>
        <taxon>Viridiplantae</taxon>
        <taxon>Streptophyta</taxon>
        <taxon>Embryophyta</taxon>
        <taxon>Tracheophyta</taxon>
        <taxon>Spermatophyta</taxon>
        <taxon>Magnoliopsida</taxon>
        <taxon>Liliopsida</taxon>
        <taxon>Poales</taxon>
        <taxon>Poaceae</taxon>
        <taxon>BOP clade</taxon>
        <taxon>Oryzoideae</taxon>
        <taxon>Oryzeae</taxon>
        <taxon>Oryzinae</taxon>
        <taxon>Oryza</taxon>
        <taxon>Oryza sativa</taxon>
    </lineage>
</organism>
<evidence type="ECO:0000313" key="1">
    <source>
        <dbReference type="EMBL" id="BAD53142.1"/>
    </source>
</evidence>
<accession>Q5ZB21</accession>
<proteinExistence type="predicted"/>